<evidence type="ECO:0000256" key="8">
    <source>
        <dbReference type="ARBA" id="ARBA00031155"/>
    </source>
</evidence>
<gene>
    <name evidence="10" type="ORF">VITFI_CDS3293</name>
</gene>
<accession>A0A221KJR8</accession>
<dbReference type="GO" id="GO:0051213">
    <property type="term" value="F:dioxygenase activity"/>
    <property type="evidence" value="ECO:0007669"/>
    <property type="project" value="UniProtKB-KW"/>
</dbReference>
<dbReference type="GO" id="GO:0006207">
    <property type="term" value="P:'de novo' pyrimidine nucleobase biosynthetic process"/>
    <property type="evidence" value="ECO:0007669"/>
    <property type="project" value="InterPro"/>
</dbReference>
<dbReference type="GO" id="GO:0018580">
    <property type="term" value="F:nitronate monooxygenase activity"/>
    <property type="evidence" value="ECO:0007669"/>
    <property type="project" value="InterPro"/>
</dbReference>
<evidence type="ECO:0000256" key="7">
    <source>
        <dbReference type="ARBA" id="ARBA00023033"/>
    </source>
</evidence>
<dbReference type="CDD" id="cd04730">
    <property type="entry name" value="NPD_like"/>
    <property type="match status" value="1"/>
</dbReference>
<evidence type="ECO:0000313" key="10">
    <source>
        <dbReference type="EMBL" id="ASM79070.1"/>
    </source>
</evidence>
<dbReference type="Proteomes" id="UP000199729">
    <property type="component" value="Plasmid pVF1"/>
</dbReference>
<keyword evidence="11" id="KW-1185">Reference proteome</keyword>
<comment type="similarity">
    <text evidence="2">Belongs to the nitronate monooxygenase family. NMO class I subfamily.</text>
</comment>
<dbReference type="InterPro" id="IPR013785">
    <property type="entry name" value="Aldolase_TIM"/>
</dbReference>
<keyword evidence="3" id="KW-0216">Detoxification</keyword>
<evidence type="ECO:0000256" key="2">
    <source>
        <dbReference type="ARBA" id="ARBA00009881"/>
    </source>
</evidence>
<evidence type="ECO:0000256" key="6">
    <source>
        <dbReference type="ARBA" id="ARBA00023002"/>
    </source>
</evidence>
<sequence>MVIKTWPWPVVQAPMAGAQGHRLAAAVCQAGGLGSIPAGMLTPEGLVRELSAQAEAAPAKPFNLNFFCHTPPVFDEAVETRWRTRLTPEARAAGIDWAQVPAGATRHPLGAAMVEVLERLPMAQRPAVVSFHFGLPAPALLARVRALGCQIWSSATTVDEARWLVQHGADAVIAQGLEAGGHRGHFLTADPVRDLGPQRPLAELLPAICAAVAVPVIAAGGIGSPQDVAAVLAAGACAAQVGTAYLHCPEADTSPLHRAALQAAADAGPESAAAQTALTNVLSGRPARGLFNRLMREHGPMCADAPAFPLASAALVPLRAWAEAQGRSDFSPLWAGSRCGALGPSLGRSAAELTRWLAGQG</sequence>
<dbReference type="PANTHER" id="PTHR42747:SF3">
    <property type="entry name" value="NITRONATE MONOOXYGENASE-RELATED"/>
    <property type="match status" value="1"/>
</dbReference>
<proteinExistence type="inferred from homology"/>
<protein>
    <recommendedName>
        <fullName evidence="8">Propionate 3-nitronate monooxygenase</fullName>
    </recommendedName>
</protein>
<keyword evidence="4" id="KW-0285">Flavoprotein</keyword>
<dbReference type="KEGG" id="vff:VITFI_CDS3293"/>
<dbReference type="OrthoDB" id="9778912at2"/>
<dbReference type="SUPFAM" id="SSF51412">
    <property type="entry name" value="Inosine monophosphate dehydrogenase (IMPDH)"/>
    <property type="match status" value="1"/>
</dbReference>
<dbReference type="EMBL" id="CP022424">
    <property type="protein sequence ID" value="ASM79070.1"/>
    <property type="molecule type" value="Genomic_DNA"/>
</dbReference>
<comment type="catalytic activity">
    <reaction evidence="9">
        <text>3 propionate 3-nitronate + 3 O2 + H2O = 3 3-oxopropanoate + 2 nitrate + nitrite + H2O2 + 3 H(+)</text>
        <dbReference type="Rhea" id="RHEA:57332"/>
        <dbReference type="ChEBI" id="CHEBI:15377"/>
        <dbReference type="ChEBI" id="CHEBI:15378"/>
        <dbReference type="ChEBI" id="CHEBI:15379"/>
        <dbReference type="ChEBI" id="CHEBI:16240"/>
        <dbReference type="ChEBI" id="CHEBI:16301"/>
        <dbReference type="ChEBI" id="CHEBI:17632"/>
        <dbReference type="ChEBI" id="CHEBI:33190"/>
        <dbReference type="ChEBI" id="CHEBI:136067"/>
    </reaction>
</comment>
<dbReference type="GO" id="GO:0016627">
    <property type="term" value="F:oxidoreductase activity, acting on the CH-CH group of donors"/>
    <property type="evidence" value="ECO:0007669"/>
    <property type="project" value="InterPro"/>
</dbReference>
<reference evidence="10 11" key="1">
    <citation type="submission" date="2017-07" db="EMBL/GenBank/DDBJ databases">
        <title>Complete Genome Sequence of the cosmetic ferment Vitreoscilla filiformis (ATCC15551).</title>
        <authorList>
            <person name="Contreras S."/>
            <person name="Sagory-Zalkind P."/>
            <person name="Blanquart H."/>
            <person name="Iltis A."/>
            <person name="Morand S.C."/>
        </authorList>
    </citation>
    <scope>NUCLEOTIDE SEQUENCE [LARGE SCALE GENOMIC DNA]</scope>
    <source>
        <strain evidence="10 11">ATCC 15551</strain>
        <plasmid evidence="11">Plasmid pvf1</plasmid>
    </source>
</reference>
<comment type="cofactor">
    <cofactor evidence="1">
        <name>FMN</name>
        <dbReference type="ChEBI" id="CHEBI:58210"/>
    </cofactor>
</comment>
<dbReference type="AlphaFoldDB" id="A0A221KJR8"/>
<evidence type="ECO:0000256" key="4">
    <source>
        <dbReference type="ARBA" id="ARBA00022630"/>
    </source>
</evidence>
<evidence type="ECO:0000256" key="9">
    <source>
        <dbReference type="ARBA" id="ARBA00049401"/>
    </source>
</evidence>
<dbReference type="Pfam" id="PF03060">
    <property type="entry name" value="NMO"/>
    <property type="match status" value="1"/>
</dbReference>
<dbReference type="GO" id="GO:0009636">
    <property type="term" value="P:response to toxic substance"/>
    <property type="evidence" value="ECO:0007669"/>
    <property type="project" value="UniProtKB-KW"/>
</dbReference>
<evidence type="ECO:0000256" key="3">
    <source>
        <dbReference type="ARBA" id="ARBA00022575"/>
    </source>
</evidence>
<keyword evidence="7" id="KW-0503">Monooxygenase</keyword>
<keyword evidence="5" id="KW-0288">FMN</keyword>
<dbReference type="InterPro" id="IPR001295">
    <property type="entry name" value="Dihydroorotate_DH_CS"/>
</dbReference>
<organism evidence="10 11">
    <name type="scientific">Vitreoscilla filiformis</name>
    <dbReference type="NCBI Taxonomy" id="63"/>
    <lineage>
        <taxon>Bacteria</taxon>
        <taxon>Pseudomonadati</taxon>
        <taxon>Pseudomonadota</taxon>
        <taxon>Betaproteobacteria</taxon>
        <taxon>Neisseriales</taxon>
        <taxon>Neisseriaceae</taxon>
        <taxon>Vitreoscilla</taxon>
    </lineage>
</organism>
<evidence type="ECO:0000256" key="1">
    <source>
        <dbReference type="ARBA" id="ARBA00001917"/>
    </source>
</evidence>
<dbReference type="Gene3D" id="3.20.20.70">
    <property type="entry name" value="Aldolase class I"/>
    <property type="match status" value="1"/>
</dbReference>
<evidence type="ECO:0000313" key="11">
    <source>
        <dbReference type="Proteomes" id="UP000199729"/>
    </source>
</evidence>
<dbReference type="RefSeq" id="WP_089418239.1">
    <property type="nucleotide sequence ID" value="NZ_CP022424.1"/>
</dbReference>
<keyword evidence="10" id="KW-0614">Plasmid</keyword>
<evidence type="ECO:0000256" key="5">
    <source>
        <dbReference type="ARBA" id="ARBA00022643"/>
    </source>
</evidence>
<name>A0A221KJR8_VITFI</name>
<dbReference type="PROSITE" id="PS00912">
    <property type="entry name" value="DHODEHASE_2"/>
    <property type="match status" value="1"/>
</dbReference>
<keyword evidence="10" id="KW-0223">Dioxygenase</keyword>
<keyword evidence="6" id="KW-0560">Oxidoreductase</keyword>
<dbReference type="PANTHER" id="PTHR42747">
    <property type="entry name" value="NITRONATE MONOOXYGENASE-RELATED"/>
    <property type="match status" value="1"/>
</dbReference>
<geneLocation type="plasmid" evidence="11">
    <name>pvf1</name>
</geneLocation>
<dbReference type="InterPro" id="IPR004136">
    <property type="entry name" value="NMO"/>
</dbReference>